<organism evidence="2">
    <name type="scientific">freshwater metagenome</name>
    <dbReference type="NCBI Taxonomy" id="449393"/>
    <lineage>
        <taxon>unclassified sequences</taxon>
        <taxon>metagenomes</taxon>
        <taxon>ecological metagenomes</taxon>
    </lineage>
</organism>
<feature type="transmembrane region" description="Helical" evidence="1">
    <location>
        <begin position="178"/>
        <end position="198"/>
    </location>
</feature>
<dbReference type="EMBL" id="CAEZYQ010000019">
    <property type="protein sequence ID" value="CAB4756330.1"/>
    <property type="molecule type" value="Genomic_DNA"/>
</dbReference>
<feature type="transmembrane region" description="Helical" evidence="1">
    <location>
        <begin position="12"/>
        <end position="33"/>
    </location>
</feature>
<keyword evidence="1" id="KW-1133">Transmembrane helix</keyword>
<keyword evidence="1" id="KW-0812">Transmembrane</keyword>
<keyword evidence="1" id="KW-0472">Membrane</keyword>
<evidence type="ECO:0000313" key="2">
    <source>
        <dbReference type="EMBL" id="CAB4756330.1"/>
    </source>
</evidence>
<proteinExistence type="predicted"/>
<dbReference type="AlphaFoldDB" id="A0A6J6U925"/>
<protein>
    <submittedName>
        <fullName evidence="2">Unannotated protein</fullName>
    </submittedName>
</protein>
<sequence length="239" mass="24516">MTAWSLDSVSLLAHGVHYALVAVGLVGLAWLLAPQVVPGAAGVLPRDDHARRVAALREAVATGRLLTVGPTTACARPPVTAALHLPLALVASAAAAGVHAAMGPAHLRTLPVFGVFFVVATVVQLAWAAAVLQRPSRALLHAGIVLNLGLVGLWLLTRTWGLPLGLMPEPEAVGPWDLAAAAWELVVVAACAALLRAVPPTAYVGLRLPPWVDWHRGATAVAVLSPLLLLGLTLGGGHG</sequence>
<evidence type="ECO:0000256" key="1">
    <source>
        <dbReference type="SAM" id="Phobius"/>
    </source>
</evidence>
<feature type="transmembrane region" description="Helical" evidence="1">
    <location>
        <begin position="79"/>
        <end position="98"/>
    </location>
</feature>
<accession>A0A6J6U925</accession>
<feature type="transmembrane region" description="Helical" evidence="1">
    <location>
        <begin position="218"/>
        <end position="237"/>
    </location>
</feature>
<name>A0A6J6U925_9ZZZZ</name>
<feature type="transmembrane region" description="Helical" evidence="1">
    <location>
        <begin position="138"/>
        <end position="157"/>
    </location>
</feature>
<feature type="transmembrane region" description="Helical" evidence="1">
    <location>
        <begin position="110"/>
        <end position="132"/>
    </location>
</feature>
<gene>
    <name evidence="2" type="ORF">UFOPK2761_02329</name>
</gene>
<reference evidence="2" key="1">
    <citation type="submission" date="2020-05" db="EMBL/GenBank/DDBJ databases">
        <authorList>
            <person name="Chiriac C."/>
            <person name="Salcher M."/>
            <person name="Ghai R."/>
            <person name="Kavagutti S V."/>
        </authorList>
    </citation>
    <scope>NUCLEOTIDE SEQUENCE</scope>
</reference>